<name>A0A5P2CVA7_STRVZ</name>
<dbReference type="EMBL" id="CP029190">
    <property type="protein sequence ID" value="QES46785.1"/>
    <property type="molecule type" value="Genomic_DNA"/>
</dbReference>
<dbReference type="Pfam" id="PF07681">
    <property type="entry name" value="DoxX"/>
    <property type="match status" value="1"/>
</dbReference>
<dbReference type="Proteomes" id="UP000325211">
    <property type="component" value="Chromosome"/>
</dbReference>
<dbReference type="GO" id="GO:0005886">
    <property type="term" value="C:plasma membrane"/>
    <property type="evidence" value="ECO:0007669"/>
    <property type="project" value="UniProtKB-SubCell"/>
</dbReference>
<evidence type="ECO:0000256" key="5">
    <source>
        <dbReference type="ARBA" id="ARBA00022989"/>
    </source>
</evidence>
<feature type="transmembrane region" description="Helical" evidence="7">
    <location>
        <begin position="79"/>
        <end position="102"/>
    </location>
</feature>
<evidence type="ECO:0000256" key="3">
    <source>
        <dbReference type="ARBA" id="ARBA00022475"/>
    </source>
</evidence>
<dbReference type="OrthoDB" id="346004at2"/>
<keyword evidence="4 7" id="KW-0812">Transmembrane</keyword>
<evidence type="ECO:0000256" key="6">
    <source>
        <dbReference type="ARBA" id="ARBA00023136"/>
    </source>
</evidence>
<evidence type="ECO:0000313" key="8">
    <source>
        <dbReference type="EMBL" id="QES46785.1"/>
    </source>
</evidence>
<keyword evidence="6 7" id="KW-0472">Membrane</keyword>
<accession>A0A5P2CVA7</accession>
<evidence type="ECO:0000313" key="9">
    <source>
        <dbReference type="Proteomes" id="UP000325211"/>
    </source>
</evidence>
<evidence type="ECO:0000256" key="2">
    <source>
        <dbReference type="ARBA" id="ARBA00006679"/>
    </source>
</evidence>
<dbReference type="InterPro" id="IPR051907">
    <property type="entry name" value="DoxX-like_oxidoreductase"/>
</dbReference>
<dbReference type="AlphaFoldDB" id="A0A5P2CVA7"/>
<keyword evidence="5 7" id="KW-1133">Transmembrane helix</keyword>
<reference evidence="8 9" key="1">
    <citation type="submission" date="2018-05" db="EMBL/GenBank/DDBJ databases">
        <title>Streptomyces venezuelae.</title>
        <authorList>
            <person name="Kim W."/>
            <person name="Lee N."/>
            <person name="Cho B.-K."/>
        </authorList>
    </citation>
    <scope>NUCLEOTIDE SEQUENCE [LARGE SCALE GENOMIC DNA]</scope>
    <source>
        <strain evidence="8 9">ATCC 21782</strain>
    </source>
</reference>
<keyword evidence="3" id="KW-1003">Cell membrane</keyword>
<feature type="transmembrane region" description="Helical" evidence="7">
    <location>
        <begin position="154"/>
        <end position="174"/>
    </location>
</feature>
<dbReference type="PANTHER" id="PTHR33452:SF1">
    <property type="entry name" value="INNER MEMBRANE PROTEIN YPHA-RELATED"/>
    <property type="match status" value="1"/>
</dbReference>
<dbReference type="RefSeq" id="WP_150205662.1">
    <property type="nucleotide sequence ID" value="NZ_CP029190.1"/>
</dbReference>
<comment type="similarity">
    <text evidence="2">Belongs to the DoxX family.</text>
</comment>
<dbReference type="InterPro" id="IPR032808">
    <property type="entry name" value="DoxX"/>
</dbReference>
<comment type="subcellular location">
    <subcellularLocation>
        <location evidence="1">Cell membrane</location>
        <topology evidence="1">Multi-pass membrane protein</topology>
    </subcellularLocation>
</comment>
<sequence>MTSTTLPGTARTSPVLTPYDVGLPVLRVVLGAIMVVHGTQKLFMWFDGGGIKGTGGFFSKAGYPAGEVMATIAGLTETLGGLGLILGLVTPLAAAGIVGVMINAISVKWVGSVIGQEGIEFEALIVAAAATLALTGPGRLAVDHYLPVLRNHRLIHGVLALALAVVLAVIVLLIRD</sequence>
<organism evidence="8 9">
    <name type="scientific">Streptomyces venezuelae</name>
    <dbReference type="NCBI Taxonomy" id="54571"/>
    <lineage>
        <taxon>Bacteria</taxon>
        <taxon>Bacillati</taxon>
        <taxon>Actinomycetota</taxon>
        <taxon>Actinomycetes</taxon>
        <taxon>Kitasatosporales</taxon>
        <taxon>Streptomycetaceae</taxon>
        <taxon>Streptomyces</taxon>
    </lineage>
</organism>
<evidence type="ECO:0000256" key="1">
    <source>
        <dbReference type="ARBA" id="ARBA00004651"/>
    </source>
</evidence>
<dbReference type="PANTHER" id="PTHR33452">
    <property type="entry name" value="OXIDOREDUCTASE CATD-RELATED"/>
    <property type="match status" value="1"/>
</dbReference>
<gene>
    <name evidence="8" type="ORF">DEJ50_01860</name>
</gene>
<evidence type="ECO:0000256" key="7">
    <source>
        <dbReference type="SAM" id="Phobius"/>
    </source>
</evidence>
<evidence type="ECO:0000256" key="4">
    <source>
        <dbReference type="ARBA" id="ARBA00022692"/>
    </source>
</evidence>
<proteinExistence type="inferred from homology"/>
<protein>
    <submittedName>
        <fullName evidence="8">DoxX family protein</fullName>
    </submittedName>
</protein>